<dbReference type="InterPro" id="IPR045864">
    <property type="entry name" value="aa-tRNA-synth_II/BPL/LPL"/>
</dbReference>
<dbReference type="RefSeq" id="WP_184836170.1">
    <property type="nucleotide sequence ID" value="NZ_JACHMN010000002.1"/>
</dbReference>
<keyword evidence="5 9" id="KW-0547">Nucleotide-binding</keyword>
<dbReference type="GO" id="GO:0050560">
    <property type="term" value="F:aspartate-tRNA(Asn) ligase activity"/>
    <property type="evidence" value="ECO:0007669"/>
    <property type="project" value="UniProtKB-EC"/>
</dbReference>
<evidence type="ECO:0000256" key="5">
    <source>
        <dbReference type="ARBA" id="ARBA00022741"/>
    </source>
</evidence>
<keyword evidence="6 9" id="KW-0067">ATP-binding</keyword>
<dbReference type="GO" id="GO:0003723">
    <property type="term" value="F:RNA binding"/>
    <property type="evidence" value="ECO:0007669"/>
    <property type="project" value="TreeGrafter"/>
</dbReference>
<dbReference type="PRINTS" id="PR01042">
    <property type="entry name" value="TRNASYNTHASP"/>
</dbReference>
<evidence type="ECO:0000256" key="9">
    <source>
        <dbReference type="HAMAP-Rule" id="MF_02075"/>
    </source>
</evidence>
<dbReference type="PANTHER" id="PTHR43450:SF1">
    <property type="entry name" value="ASPARTATE--TRNA LIGASE, CYTOPLASMIC"/>
    <property type="match status" value="1"/>
</dbReference>
<keyword evidence="4 9" id="KW-0436">Ligase</keyword>
<evidence type="ECO:0000259" key="10">
    <source>
        <dbReference type="PROSITE" id="PS50862"/>
    </source>
</evidence>
<feature type="binding site" evidence="9">
    <location>
        <position position="165"/>
    </location>
    <ligand>
        <name>L-aspartate</name>
        <dbReference type="ChEBI" id="CHEBI:29991"/>
    </ligand>
</feature>
<evidence type="ECO:0000256" key="1">
    <source>
        <dbReference type="ARBA" id="ARBA00004496"/>
    </source>
</evidence>
<organism evidence="11 12">
    <name type="scientific">Allocatelliglobosispora scoriae</name>
    <dbReference type="NCBI Taxonomy" id="643052"/>
    <lineage>
        <taxon>Bacteria</taxon>
        <taxon>Bacillati</taxon>
        <taxon>Actinomycetota</taxon>
        <taxon>Actinomycetes</taxon>
        <taxon>Micromonosporales</taxon>
        <taxon>Micromonosporaceae</taxon>
        <taxon>Allocatelliglobosispora</taxon>
    </lineage>
</organism>
<evidence type="ECO:0000313" key="12">
    <source>
        <dbReference type="Proteomes" id="UP000587527"/>
    </source>
</evidence>
<evidence type="ECO:0000256" key="8">
    <source>
        <dbReference type="ARBA" id="ARBA00023146"/>
    </source>
</evidence>
<reference evidence="11 12" key="1">
    <citation type="submission" date="2020-08" db="EMBL/GenBank/DDBJ databases">
        <title>Sequencing the genomes of 1000 actinobacteria strains.</title>
        <authorList>
            <person name="Klenk H.-P."/>
        </authorList>
    </citation>
    <scope>NUCLEOTIDE SEQUENCE [LARGE SCALE GENOMIC DNA]</scope>
    <source>
        <strain evidence="11 12">DSM 45362</strain>
    </source>
</reference>
<comment type="subcellular location">
    <subcellularLocation>
        <location evidence="1 9">Cytoplasm</location>
    </subcellularLocation>
</comment>
<dbReference type="SUPFAM" id="SSF50249">
    <property type="entry name" value="Nucleic acid-binding proteins"/>
    <property type="match status" value="1"/>
</dbReference>
<comment type="caution">
    <text evidence="11">The sequence shown here is derived from an EMBL/GenBank/DDBJ whole genome shotgun (WGS) entry which is preliminary data.</text>
</comment>
<dbReference type="Proteomes" id="UP000587527">
    <property type="component" value="Unassembled WGS sequence"/>
</dbReference>
<proteinExistence type="inferred from homology"/>
<dbReference type="GO" id="GO:0005524">
    <property type="term" value="F:ATP binding"/>
    <property type="evidence" value="ECO:0007669"/>
    <property type="project" value="UniProtKB-UniRule"/>
</dbReference>
<dbReference type="Pfam" id="PF01336">
    <property type="entry name" value="tRNA_anti-codon"/>
    <property type="match status" value="1"/>
</dbReference>
<dbReference type="Pfam" id="PF00152">
    <property type="entry name" value="tRNA-synt_2"/>
    <property type="match status" value="1"/>
</dbReference>
<evidence type="ECO:0000256" key="6">
    <source>
        <dbReference type="ARBA" id="ARBA00022840"/>
    </source>
</evidence>
<evidence type="ECO:0000256" key="4">
    <source>
        <dbReference type="ARBA" id="ARBA00022598"/>
    </source>
</evidence>
<dbReference type="InterPro" id="IPR004365">
    <property type="entry name" value="NA-bd_OB_tRNA"/>
</dbReference>
<feature type="binding site" evidence="9">
    <location>
        <position position="350"/>
    </location>
    <ligand>
        <name>L-aspartate</name>
        <dbReference type="ChEBI" id="CHEBI:29991"/>
    </ligand>
</feature>
<keyword evidence="7 9" id="KW-0648">Protein biosynthesis</keyword>
<comment type="catalytic activity">
    <reaction evidence="9">
        <text>tRNA(Asx) + L-aspartate + ATP = L-aspartyl-tRNA(Asx) + AMP + diphosphate</text>
        <dbReference type="Rhea" id="RHEA:18349"/>
        <dbReference type="Rhea" id="RHEA-COMP:9710"/>
        <dbReference type="Rhea" id="RHEA-COMP:9711"/>
        <dbReference type="ChEBI" id="CHEBI:29991"/>
        <dbReference type="ChEBI" id="CHEBI:30616"/>
        <dbReference type="ChEBI" id="CHEBI:33019"/>
        <dbReference type="ChEBI" id="CHEBI:78442"/>
        <dbReference type="ChEBI" id="CHEBI:78516"/>
        <dbReference type="ChEBI" id="CHEBI:456215"/>
        <dbReference type="EC" id="6.1.1.23"/>
    </reaction>
</comment>
<dbReference type="EMBL" id="JACHMN010000002">
    <property type="protein sequence ID" value="MBB5869513.1"/>
    <property type="molecule type" value="Genomic_DNA"/>
</dbReference>
<dbReference type="PROSITE" id="PS50862">
    <property type="entry name" value="AA_TRNA_LIGASE_II"/>
    <property type="match status" value="1"/>
</dbReference>
<keyword evidence="8 9" id="KW-0030">Aminoacyl-tRNA synthetase</keyword>
<gene>
    <name evidence="9" type="primary">aspS</name>
    <name evidence="11" type="ORF">F4553_002892</name>
</gene>
<feature type="binding site" evidence="9">
    <location>
        <position position="343"/>
    </location>
    <ligand>
        <name>ATP</name>
        <dbReference type="ChEBI" id="CHEBI:30616"/>
    </ligand>
</feature>
<feature type="domain" description="Aminoacyl-transfer RNA synthetases class-II family profile" evidence="10">
    <location>
        <begin position="132"/>
        <end position="420"/>
    </location>
</feature>
<feature type="binding site" evidence="9">
    <location>
        <position position="346"/>
    </location>
    <ligand>
        <name>L-aspartate</name>
        <dbReference type="ChEBI" id="CHEBI:29991"/>
    </ligand>
</feature>
<protein>
    <recommendedName>
        <fullName evidence="9">Aspartate--tRNA(Asp/Asn) ligase</fullName>
        <ecNumber evidence="9">6.1.1.23</ecNumber>
    </recommendedName>
    <alternativeName>
        <fullName evidence="9">Aspartyl-tRNA synthetase</fullName>
        <shortName evidence="9">AspRS</shortName>
    </alternativeName>
    <alternativeName>
        <fullName evidence="9">Non-discriminating aspartyl-tRNA synthetase</fullName>
        <shortName evidence="9">ND-AspRS</shortName>
    </alternativeName>
</protein>
<feature type="binding site" evidence="9">
    <location>
        <position position="208"/>
    </location>
    <ligand>
        <name>L-aspartate</name>
        <dbReference type="ChEBI" id="CHEBI:29991"/>
    </ligand>
</feature>
<accession>A0A841BRH0</accession>
<evidence type="ECO:0000256" key="7">
    <source>
        <dbReference type="ARBA" id="ARBA00022917"/>
    </source>
</evidence>
<dbReference type="GO" id="GO:0005829">
    <property type="term" value="C:cytosol"/>
    <property type="evidence" value="ECO:0007669"/>
    <property type="project" value="TreeGrafter"/>
</dbReference>
<dbReference type="InterPro" id="IPR004364">
    <property type="entry name" value="Aa-tRNA-synt_II"/>
</dbReference>
<dbReference type="SUPFAM" id="SSF55681">
    <property type="entry name" value="Class II aaRS and biotin synthetases"/>
    <property type="match status" value="1"/>
</dbReference>
<comment type="function">
    <text evidence="9">Aspartyl-tRNA synthetase with relaxed tRNA specificity since it is able to aspartylate not only its cognate tRNA(Asp) but also tRNA(Asn). Reaction proceeds in two steps: L-aspartate is first activated by ATP to form Asp-AMP and then transferred to the acceptor end of tRNA(Asp/Asn).</text>
</comment>
<evidence type="ECO:0000313" key="11">
    <source>
        <dbReference type="EMBL" id="MBB5869513.1"/>
    </source>
</evidence>
<dbReference type="InterPro" id="IPR004523">
    <property type="entry name" value="Asp-tRNA_synthase_2"/>
</dbReference>
<dbReference type="Gene3D" id="2.40.50.140">
    <property type="entry name" value="Nucleic acid-binding proteins"/>
    <property type="match status" value="1"/>
</dbReference>
<comment type="subunit">
    <text evidence="9">Homodimer.</text>
</comment>
<keyword evidence="3 9" id="KW-0963">Cytoplasm</keyword>
<dbReference type="HAMAP" id="MF_02075">
    <property type="entry name" value="Asp_tRNA_synth_type2"/>
    <property type="match status" value="1"/>
</dbReference>
<feature type="binding site" evidence="9">
    <location>
        <begin position="391"/>
        <end position="394"/>
    </location>
    <ligand>
        <name>ATP</name>
        <dbReference type="ChEBI" id="CHEBI:30616"/>
    </ligand>
</feature>
<dbReference type="PANTHER" id="PTHR43450">
    <property type="entry name" value="ASPARTYL-TRNA SYNTHETASE"/>
    <property type="match status" value="1"/>
</dbReference>
<dbReference type="InterPro" id="IPR012340">
    <property type="entry name" value="NA-bd_OB-fold"/>
</dbReference>
<evidence type="ECO:0000256" key="3">
    <source>
        <dbReference type="ARBA" id="ARBA00022490"/>
    </source>
</evidence>
<feature type="site" description="Important for tRNA non-discrimination" evidence="9">
    <location>
        <position position="79"/>
    </location>
</feature>
<feature type="binding site" evidence="9">
    <location>
        <begin position="208"/>
        <end position="210"/>
    </location>
    <ligand>
        <name>ATP</name>
        <dbReference type="ChEBI" id="CHEBI:30616"/>
    </ligand>
</feature>
<dbReference type="InterPro" id="IPR002312">
    <property type="entry name" value="Asp/Asn-tRNA-synth_IIb"/>
</dbReference>
<feature type="binding site" evidence="9">
    <location>
        <begin position="216"/>
        <end position="218"/>
    </location>
    <ligand>
        <name>ATP</name>
        <dbReference type="ChEBI" id="CHEBI:30616"/>
    </ligand>
</feature>
<dbReference type="GO" id="GO:0004815">
    <property type="term" value="F:aspartate-tRNA ligase activity"/>
    <property type="evidence" value="ECO:0007669"/>
    <property type="project" value="UniProtKB-UniRule"/>
</dbReference>
<evidence type="ECO:0000256" key="2">
    <source>
        <dbReference type="ARBA" id="ARBA00005312"/>
    </source>
</evidence>
<dbReference type="Gene3D" id="3.30.930.10">
    <property type="entry name" value="Bira Bifunctional Protein, Domain 2"/>
    <property type="match status" value="1"/>
</dbReference>
<feature type="region of interest" description="Aspartate" evidence="9">
    <location>
        <begin position="187"/>
        <end position="190"/>
    </location>
</feature>
<dbReference type="GO" id="GO:0006422">
    <property type="term" value="P:aspartyl-tRNA aminoacylation"/>
    <property type="evidence" value="ECO:0007669"/>
    <property type="project" value="UniProtKB-UniRule"/>
</dbReference>
<comment type="similarity">
    <text evidence="2 9">Belongs to the class-II aminoacyl-tRNA synthetase family. Type 2 subfamily.</text>
</comment>
<keyword evidence="12" id="KW-1185">Reference proteome</keyword>
<dbReference type="EC" id="6.1.1.23" evidence="9"/>
<dbReference type="NCBIfam" id="NF003483">
    <property type="entry name" value="PRK05159.1"/>
    <property type="match status" value="1"/>
</dbReference>
<sequence length="420" mass="45795">MQRILSEALASHAGRKVTIAGWIHRRRLLKSVAFLILRDRAGLAQVLVTDPAVRAQLELLGEETVVQITGLVVANAAAPGGAELTEPEITALSEPVTDLPVELHRPTLAATLPTLLDHAAVTLRHPSRTAVFALSAALVRGFRTTLDQAGYTEIFTPKIVGSATESGANVFELDYFGRKAYLAQSPQFYKQTMVGVFERVYEVGPAFRAEPSDTARHLAEFLSLDVELGFIEDQRDVMTVLREVLAGMLASAQGFGFDLPTVPAEIPILHFAEALKIAGADPAELDLAPADERALGEWALREHGSDFLFVEGYPTAKRAFYTHPEPGGSAYSRGFDLLFRGLELVSGAQRLHRHDDYVAAIAARGDAIEPYADFLEVFRRGMPPHGGFAIGLERFVARLVGASNIREVTLFPRDLHRVTP</sequence>
<name>A0A841BRH0_9ACTN</name>
<dbReference type="GO" id="GO:0017101">
    <property type="term" value="C:aminoacyl-tRNA synthetase multienzyme complex"/>
    <property type="evidence" value="ECO:0007669"/>
    <property type="project" value="TreeGrafter"/>
</dbReference>
<dbReference type="AlphaFoldDB" id="A0A841BRH0"/>
<dbReference type="InterPro" id="IPR006195">
    <property type="entry name" value="aa-tRNA-synth_II"/>
</dbReference>